<protein>
    <recommendedName>
        <fullName evidence="3">N-acetyltransferase domain-containing protein</fullName>
    </recommendedName>
</protein>
<evidence type="ECO:0000256" key="2">
    <source>
        <dbReference type="ARBA" id="ARBA00023315"/>
    </source>
</evidence>
<accession>A0ABP6S2E0</accession>
<dbReference type="Pfam" id="PF00583">
    <property type="entry name" value="Acetyltransf_1"/>
    <property type="match status" value="1"/>
</dbReference>
<sequence>MDPLHDPDDEALLDPRQARELAGLVETARLASGAIRYGRIGRVGAATVVLNQDDPLPAGNHAVGLWGTLAEVATTLLTLERSFADAGRPEAIVYASPTTVAEIEGIADDSGWRAVEEQMALLHREDKTPSRDVRPATDDDLRGIAELIGDDAGLSDDGERRLVRTLAHRGDDPRCVLRVVDDPEADRIAGFAQGFAERGVGLVEQVVVRPGRRRRGIGSSLVAEVVDEVRARGARLVAAHGDEGGAAERFADECGFEAVYPVTAYARRVDELLD</sequence>
<evidence type="ECO:0000259" key="3">
    <source>
        <dbReference type="PROSITE" id="PS51186"/>
    </source>
</evidence>
<keyword evidence="1" id="KW-0808">Transferase</keyword>
<dbReference type="InterPro" id="IPR016181">
    <property type="entry name" value="Acyl_CoA_acyltransferase"/>
</dbReference>
<keyword evidence="2" id="KW-0012">Acyltransferase</keyword>
<proteinExistence type="predicted"/>
<dbReference type="PROSITE" id="PS51186">
    <property type="entry name" value="GNAT"/>
    <property type="match status" value="1"/>
</dbReference>
<name>A0ABP6S2E0_9PSEU</name>
<dbReference type="InterPro" id="IPR000182">
    <property type="entry name" value="GNAT_dom"/>
</dbReference>
<evidence type="ECO:0000313" key="5">
    <source>
        <dbReference type="Proteomes" id="UP001500483"/>
    </source>
</evidence>
<dbReference type="SUPFAM" id="SSF55729">
    <property type="entry name" value="Acyl-CoA N-acyltransferases (Nat)"/>
    <property type="match status" value="1"/>
</dbReference>
<dbReference type="EMBL" id="BAAAYK010000038">
    <property type="protein sequence ID" value="GAA3366135.1"/>
    <property type="molecule type" value="Genomic_DNA"/>
</dbReference>
<evidence type="ECO:0000313" key="4">
    <source>
        <dbReference type="EMBL" id="GAA3366135.1"/>
    </source>
</evidence>
<comment type="caution">
    <text evidence="4">The sequence shown here is derived from an EMBL/GenBank/DDBJ whole genome shotgun (WGS) entry which is preliminary data.</text>
</comment>
<gene>
    <name evidence="4" type="ORF">GCM10020366_68800</name>
</gene>
<reference evidence="5" key="1">
    <citation type="journal article" date="2019" name="Int. J. Syst. Evol. Microbiol.">
        <title>The Global Catalogue of Microorganisms (GCM) 10K type strain sequencing project: providing services to taxonomists for standard genome sequencing and annotation.</title>
        <authorList>
            <consortium name="The Broad Institute Genomics Platform"/>
            <consortium name="The Broad Institute Genome Sequencing Center for Infectious Disease"/>
            <person name="Wu L."/>
            <person name="Ma J."/>
        </authorList>
    </citation>
    <scope>NUCLEOTIDE SEQUENCE [LARGE SCALE GENOMIC DNA]</scope>
    <source>
        <strain evidence="5">JCM 9687</strain>
    </source>
</reference>
<organism evidence="4 5">
    <name type="scientific">Saccharopolyspora gregorii</name>
    <dbReference type="NCBI Taxonomy" id="33914"/>
    <lineage>
        <taxon>Bacteria</taxon>
        <taxon>Bacillati</taxon>
        <taxon>Actinomycetota</taxon>
        <taxon>Actinomycetes</taxon>
        <taxon>Pseudonocardiales</taxon>
        <taxon>Pseudonocardiaceae</taxon>
        <taxon>Saccharopolyspora</taxon>
    </lineage>
</organism>
<dbReference type="RefSeq" id="WP_258342808.1">
    <property type="nucleotide sequence ID" value="NZ_BAAAYK010000038.1"/>
</dbReference>
<dbReference type="PANTHER" id="PTHR43877">
    <property type="entry name" value="AMINOALKYLPHOSPHONATE N-ACETYLTRANSFERASE-RELATED-RELATED"/>
    <property type="match status" value="1"/>
</dbReference>
<feature type="domain" description="N-acetyltransferase" evidence="3">
    <location>
        <begin position="131"/>
        <end position="274"/>
    </location>
</feature>
<evidence type="ECO:0000256" key="1">
    <source>
        <dbReference type="ARBA" id="ARBA00022679"/>
    </source>
</evidence>
<dbReference type="InterPro" id="IPR050832">
    <property type="entry name" value="Bact_Acetyltransf"/>
</dbReference>
<dbReference type="Proteomes" id="UP001500483">
    <property type="component" value="Unassembled WGS sequence"/>
</dbReference>
<dbReference type="Gene3D" id="3.40.630.30">
    <property type="match status" value="1"/>
</dbReference>
<keyword evidence="5" id="KW-1185">Reference proteome</keyword>